<proteinExistence type="predicted"/>
<evidence type="ECO:0000313" key="1">
    <source>
        <dbReference type="EMBL" id="SVC72724.1"/>
    </source>
</evidence>
<reference evidence="1" key="1">
    <citation type="submission" date="2018-05" db="EMBL/GenBank/DDBJ databases">
        <authorList>
            <person name="Lanie J.A."/>
            <person name="Ng W.-L."/>
            <person name="Kazmierczak K.M."/>
            <person name="Andrzejewski T.M."/>
            <person name="Davidsen T.M."/>
            <person name="Wayne K.J."/>
            <person name="Tettelin H."/>
            <person name="Glass J.I."/>
            <person name="Rusch D."/>
            <person name="Podicherti R."/>
            <person name="Tsui H.-C.T."/>
            <person name="Winkler M.E."/>
        </authorList>
    </citation>
    <scope>NUCLEOTIDE SEQUENCE</scope>
</reference>
<dbReference type="Pfam" id="PF14561">
    <property type="entry name" value="TPR_20"/>
    <property type="match status" value="1"/>
</dbReference>
<protein>
    <submittedName>
        <fullName evidence="1">Uncharacterized protein</fullName>
    </submittedName>
</protein>
<name>A0A382PH59_9ZZZZ</name>
<dbReference type="AlphaFoldDB" id="A0A382PH59"/>
<dbReference type="InterPro" id="IPR011990">
    <property type="entry name" value="TPR-like_helical_dom_sf"/>
</dbReference>
<feature type="non-terminal residue" evidence="1">
    <location>
        <position position="1"/>
    </location>
</feature>
<organism evidence="1">
    <name type="scientific">marine metagenome</name>
    <dbReference type="NCBI Taxonomy" id="408172"/>
    <lineage>
        <taxon>unclassified sequences</taxon>
        <taxon>metagenomes</taxon>
        <taxon>ecological metagenomes</taxon>
    </lineage>
</organism>
<gene>
    <name evidence="1" type="ORF">METZ01_LOCUS325578</name>
</gene>
<sequence length="84" mass="10017">PSLDKIKNLYAKNPKNLNNALILAEKYFVNNMIENAFELLLELYQNHKDKDKIKKTLIKYFEALGNTNEHTKYYRKKFSSIMFV</sequence>
<accession>A0A382PH59</accession>
<dbReference type="EMBL" id="UINC01107388">
    <property type="protein sequence ID" value="SVC72724.1"/>
    <property type="molecule type" value="Genomic_DNA"/>
</dbReference>
<dbReference type="Gene3D" id="1.25.40.10">
    <property type="entry name" value="Tetratricopeptide repeat domain"/>
    <property type="match status" value="1"/>
</dbReference>